<evidence type="ECO:0000256" key="6">
    <source>
        <dbReference type="ARBA" id="ARBA00031404"/>
    </source>
</evidence>
<dbReference type="FunFam" id="3.90.226.10:FF:000004">
    <property type="entry name" value="Methylcrotonoyl-CoA carboxylase beta chain"/>
    <property type="match status" value="1"/>
</dbReference>
<dbReference type="InterPro" id="IPR029045">
    <property type="entry name" value="ClpP/crotonase-like_dom_sf"/>
</dbReference>
<dbReference type="GO" id="GO:0006552">
    <property type="term" value="P:L-leucine catabolic process"/>
    <property type="evidence" value="ECO:0007669"/>
    <property type="project" value="UniProtKB-UniPathway"/>
</dbReference>
<evidence type="ECO:0000256" key="4">
    <source>
        <dbReference type="ARBA" id="ARBA00031109"/>
    </source>
</evidence>
<dbReference type="AlphaFoldDB" id="A0A2J8VTK5"/>
<evidence type="ECO:0000259" key="8">
    <source>
        <dbReference type="PROSITE" id="PS50980"/>
    </source>
</evidence>
<dbReference type="GO" id="GO:1905202">
    <property type="term" value="C:methylcrotonoyl-CoA carboxylase complex"/>
    <property type="evidence" value="ECO:0007669"/>
    <property type="project" value="TreeGrafter"/>
</dbReference>
<comment type="similarity">
    <text evidence="1">Belongs to the AccD/PCCB family.</text>
</comment>
<dbReference type="PANTHER" id="PTHR22855">
    <property type="entry name" value="ACETYL, PROPIONYL, PYRUVATE, AND GLUTACONYL CARBOXYLASE-RELATED"/>
    <property type="match status" value="1"/>
</dbReference>
<reference evidence="10" key="1">
    <citation type="submission" date="2017-12" db="EMBL/GenBank/DDBJ databases">
        <title>High-resolution comparative analysis of great ape genomes.</title>
        <authorList>
            <person name="Pollen A."/>
            <person name="Hastie A."/>
            <person name="Hormozdiari F."/>
            <person name="Dougherty M."/>
            <person name="Liu R."/>
            <person name="Chaisson M."/>
            <person name="Hoppe E."/>
            <person name="Hill C."/>
            <person name="Pang A."/>
            <person name="Hillier L."/>
            <person name="Baker C."/>
            <person name="Armstrong J."/>
            <person name="Shendure J."/>
            <person name="Paten B."/>
            <person name="Wilson R."/>
            <person name="Chao H."/>
            <person name="Schneider V."/>
            <person name="Ventura M."/>
            <person name="Kronenberg Z."/>
            <person name="Murali S."/>
            <person name="Gordon D."/>
            <person name="Cantsilieris S."/>
            <person name="Munson K."/>
            <person name="Nelson B."/>
            <person name="Raja A."/>
            <person name="Underwood J."/>
            <person name="Diekhans M."/>
            <person name="Fiddes I."/>
            <person name="Haussler D."/>
            <person name="Eichler E."/>
        </authorList>
    </citation>
    <scope>NUCLEOTIDE SEQUENCE [LARGE SCALE GENOMIC DNA]</scope>
    <source>
        <strain evidence="10">Susie</strain>
    </source>
</reference>
<organism evidence="10">
    <name type="scientific">Pongo abelii</name>
    <name type="common">Sumatran orangutan</name>
    <name type="synonym">Pongo pygmaeus abelii</name>
    <dbReference type="NCBI Taxonomy" id="9601"/>
    <lineage>
        <taxon>Eukaryota</taxon>
        <taxon>Metazoa</taxon>
        <taxon>Chordata</taxon>
        <taxon>Craniata</taxon>
        <taxon>Vertebrata</taxon>
        <taxon>Euteleostomi</taxon>
        <taxon>Mammalia</taxon>
        <taxon>Eutheria</taxon>
        <taxon>Euarchontoglires</taxon>
        <taxon>Primates</taxon>
        <taxon>Haplorrhini</taxon>
        <taxon>Catarrhini</taxon>
        <taxon>Hominidae</taxon>
        <taxon>Pongo</taxon>
    </lineage>
</organism>
<comment type="pathway">
    <text evidence="2">Amino-acid degradation; L-leucine degradation; (S)-3-hydroxy-3-methylglutaryl-CoA from 3-isovaleryl-CoA: step 2/3.</text>
</comment>
<dbReference type="UniPathway" id="UPA00363">
    <property type="reaction ID" value="UER00861"/>
</dbReference>
<dbReference type="FunFam" id="3.90.226.10:FF:000046">
    <property type="entry name" value="Geranyl-CoA carboxylase beta subunit"/>
    <property type="match status" value="1"/>
</dbReference>
<comment type="catalytic activity">
    <reaction evidence="7">
        <text>3-methylbut-2-enoyl-CoA + hydrogencarbonate + ATP = 3-methyl-(2E)-glutaconyl-CoA + ADP + phosphate + H(+)</text>
        <dbReference type="Rhea" id="RHEA:13589"/>
        <dbReference type="ChEBI" id="CHEBI:15378"/>
        <dbReference type="ChEBI" id="CHEBI:17544"/>
        <dbReference type="ChEBI" id="CHEBI:30616"/>
        <dbReference type="ChEBI" id="CHEBI:43474"/>
        <dbReference type="ChEBI" id="CHEBI:57344"/>
        <dbReference type="ChEBI" id="CHEBI:57346"/>
        <dbReference type="ChEBI" id="CHEBI:456216"/>
        <dbReference type="EC" id="6.4.1.4"/>
    </reaction>
</comment>
<dbReference type="EMBL" id="NDHI03003409">
    <property type="protein sequence ID" value="PNJ60852.1"/>
    <property type="molecule type" value="Genomic_DNA"/>
</dbReference>
<comment type="caution">
    <text evidence="10">The sequence shown here is derived from an EMBL/GenBank/DDBJ whole genome shotgun (WGS) entry which is preliminary data.</text>
</comment>
<dbReference type="PANTHER" id="PTHR22855:SF13">
    <property type="entry name" value="METHYLCROTONOYL-COA CARBOXYLASE BETA CHAIN, MITOCHONDRIAL"/>
    <property type="match status" value="1"/>
</dbReference>
<dbReference type="SUPFAM" id="SSF52096">
    <property type="entry name" value="ClpP/crotonase"/>
    <property type="match status" value="2"/>
</dbReference>
<evidence type="ECO:0000256" key="3">
    <source>
        <dbReference type="ARBA" id="ARBA00026116"/>
    </source>
</evidence>
<dbReference type="Gene3D" id="3.90.226.10">
    <property type="entry name" value="2-enoyl-CoA Hydratase, Chain A, domain 1"/>
    <property type="match status" value="2"/>
</dbReference>
<sequence length="482" mass="52435">MWAALRLALRPCARASPAGLRAYHGDSVASLGTQPDVGSALYQENYKQMKALVNQLHERVERIKLGGGEKARALHISRGKLLPRERIDNLIDPGSPFLELSQFAGYQLYDNEEVPGGGIITGIGRVSGVECMIIANDATVKGGAYYPVTVKKQLRAQEIAMQNRLPCIYLGKSQECLVKFQHMLFMYAVDSGGAYLPRQADVFADRDHFGRTFYNQAIMSSKNIAQIAVVMGSCTAGGAYVPAMADENIIVRKQGTIFLAGPPLVKAATGEEVSAEDLGGADLHCRKSGVSDHYALDDHHALHLTRKVVRNLNYQKKLDVTIEPSEEPLFPADELYGIVGANLKRNFDVREVIARIVDGSRFTEFKAFYGDTLVTGFARIFGYPVGIVGNNGVLFSESAKKGAHFVQLCCQRNIPLLFLQNITGFMVGREYEAEGIAKDGAKMVAAVACAQVPKITLIIGGSYGAGNYGMCGRAYRSQSIIP</sequence>
<feature type="domain" description="CoA carboxyltransferase N-terminal" evidence="8">
    <location>
        <begin position="49"/>
        <end position="324"/>
    </location>
</feature>
<evidence type="ECO:0000259" key="9">
    <source>
        <dbReference type="PROSITE" id="PS50989"/>
    </source>
</evidence>
<dbReference type="InterPro" id="IPR045190">
    <property type="entry name" value="MCCB/AccD1-like"/>
</dbReference>
<dbReference type="PROSITE" id="PS50980">
    <property type="entry name" value="COA_CT_NTER"/>
    <property type="match status" value="1"/>
</dbReference>
<dbReference type="GO" id="GO:0005739">
    <property type="term" value="C:mitochondrion"/>
    <property type="evidence" value="ECO:0007669"/>
    <property type="project" value="TreeGrafter"/>
</dbReference>
<dbReference type="EC" id="6.4.1.4" evidence="3"/>
<proteinExistence type="inferred from homology"/>
<dbReference type="PROSITE" id="PS50989">
    <property type="entry name" value="COA_CT_CTER"/>
    <property type="match status" value="1"/>
</dbReference>
<evidence type="ECO:0000256" key="7">
    <source>
        <dbReference type="ARBA" id="ARBA00052347"/>
    </source>
</evidence>
<name>A0A2J8VTK5_PONAB</name>
<feature type="domain" description="CoA carboxyltransferase C-terminal" evidence="9">
    <location>
        <begin position="327"/>
        <end position="482"/>
    </location>
</feature>
<gene>
    <name evidence="10" type="ORF">CR201_G0016080</name>
</gene>
<evidence type="ECO:0000256" key="5">
    <source>
        <dbReference type="ARBA" id="ARBA00031237"/>
    </source>
</evidence>
<evidence type="ECO:0000256" key="1">
    <source>
        <dbReference type="ARBA" id="ARBA00006102"/>
    </source>
</evidence>
<accession>A0A2J8VTK5</accession>
<dbReference type="InterPro" id="IPR034733">
    <property type="entry name" value="AcCoA_carboxyl_beta"/>
</dbReference>
<dbReference type="InterPro" id="IPR011762">
    <property type="entry name" value="COA_CT_N"/>
</dbReference>
<evidence type="ECO:0000256" key="2">
    <source>
        <dbReference type="ARBA" id="ARBA00025711"/>
    </source>
</evidence>
<dbReference type="GO" id="GO:0004485">
    <property type="term" value="F:methylcrotonoyl-CoA carboxylase activity"/>
    <property type="evidence" value="ECO:0007669"/>
    <property type="project" value="UniProtKB-EC"/>
</dbReference>
<dbReference type="Pfam" id="PF01039">
    <property type="entry name" value="Carboxyl_trans"/>
    <property type="match status" value="1"/>
</dbReference>
<protein>
    <recommendedName>
        <fullName evidence="3">methylcrotonoyl-CoA carboxylase</fullName>
        <ecNumber evidence="3">6.4.1.4</ecNumber>
    </recommendedName>
    <alternativeName>
        <fullName evidence="6">3-methylcrotonyl-CoA carboxylase 2</fullName>
    </alternativeName>
    <alternativeName>
        <fullName evidence="4">3-methylcrotonyl-CoA carboxylase non-biotin-containing subunit</fullName>
    </alternativeName>
    <alternativeName>
        <fullName evidence="5">3-methylcrotonyl-CoA:carbon dioxide ligase subunit beta</fullName>
    </alternativeName>
</protein>
<evidence type="ECO:0000313" key="10">
    <source>
        <dbReference type="EMBL" id="PNJ60852.1"/>
    </source>
</evidence>
<dbReference type="InterPro" id="IPR011763">
    <property type="entry name" value="COA_CT_C"/>
</dbReference>